<dbReference type="InterPro" id="IPR041609">
    <property type="entry name" value="PurL_linker"/>
</dbReference>
<dbReference type="InParanoid" id="F5YD23"/>
<dbReference type="KEGG" id="taz:TREAZ_2790"/>
<organism evidence="9 10">
    <name type="scientific">Leadbettera azotonutricia (strain ATCC BAA-888 / DSM 13862 / ZAS-9)</name>
    <name type="common">Treponema azotonutricium</name>
    <dbReference type="NCBI Taxonomy" id="545695"/>
    <lineage>
        <taxon>Bacteria</taxon>
        <taxon>Pseudomonadati</taxon>
        <taxon>Spirochaetota</taxon>
        <taxon>Spirochaetia</taxon>
        <taxon>Spirochaetales</taxon>
        <taxon>Breznakiellaceae</taxon>
        <taxon>Leadbettera</taxon>
    </lineage>
</organism>
<keyword evidence="6" id="KW-0460">Magnesium</keyword>
<keyword evidence="5" id="KW-0067">ATP-binding</keyword>
<dbReference type="Gene3D" id="3.40.50.880">
    <property type="match status" value="1"/>
</dbReference>
<evidence type="ECO:0000256" key="2">
    <source>
        <dbReference type="ARBA" id="ARBA00022723"/>
    </source>
</evidence>
<reference evidence="10" key="1">
    <citation type="submission" date="2009-12" db="EMBL/GenBank/DDBJ databases">
        <title>Complete sequence of Treponema azotonutricium strain ZAS-9.</title>
        <authorList>
            <person name="Tetu S.G."/>
            <person name="Matson E."/>
            <person name="Ren Q."/>
            <person name="Seshadri R."/>
            <person name="Elbourne L."/>
            <person name="Hassan K.A."/>
            <person name="Durkin A."/>
            <person name="Radune D."/>
            <person name="Mohamoud Y."/>
            <person name="Shay R."/>
            <person name="Jin S."/>
            <person name="Zhang X."/>
            <person name="Lucey K."/>
            <person name="Ballor N.R."/>
            <person name="Ottesen E."/>
            <person name="Rosenthal R."/>
            <person name="Allen A."/>
            <person name="Leadbetter J.R."/>
            <person name="Paulsen I.T."/>
        </authorList>
    </citation>
    <scope>NUCLEOTIDE SEQUENCE [LARGE SCALE GENOMIC DNA]</scope>
    <source>
        <strain evidence="10">ATCC BAA-888 / DSM 13862 / ZAS-9</strain>
    </source>
</reference>
<dbReference type="Pfam" id="PF02769">
    <property type="entry name" value="AIRS_C"/>
    <property type="match status" value="1"/>
</dbReference>
<keyword evidence="4" id="KW-0658">Purine biosynthesis</keyword>
<dbReference type="Pfam" id="PF18072">
    <property type="entry name" value="FGAR-AT_linker"/>
    <property type="match status" value="1"/>
</dbReference>
<evidence type="ECO:0000256" key="5">
    <source>
        <dbReference type="ARBA" id="ARBA00022840"/>
    </source>
</evidence>
<feature type="domain" description="PurM-like C-terminal" evidence="7">
    <location>
        <begin position="451"/>
        <end position="596"/>
    </location>
</feature>
<evidence type="ECO:0000256" key="1">
    <source>
        <dbReference type="ARBA" id="ARBA00022598"/>
    </source>
</evidence>
<dbReference type="Gene3D" id="3.90.650.10">
    <property type="entry name" value="PurM-like C-terminal domain"/>
    <property type="match status" value="2"/>
</dbReference>
<dbReference type="Gene3D" id="3.30.1330.10">
    <property type="entry name" value="PurM-like, N-terminal domain"/>
    <property type="match status" value="2"/>
</dbReference>
<dbReference type="Pfam" id="PF13507">
    <property type="entry name" value="GATase_5"/>
    <property type="match status" value="1"/>
</dbReference>
<dbReference type="FunCoup" id="F5YD23">
    <property type="interactions" value="337"/>
</dbReference>
<dbReference type="SUPFAM" id="SSF56042">
    <property type="entry name" value="PurM C-terminal domain-like"/>
    <property type="match status" value="2"/>
</dbReference>
<dbReference type="NCBIfam" id="TIGR01857">
    <property type="entry name" value="FGAM-synthase"/>
    <property type="match status" value="1"/>
</dbReference>
<dbReference type="HOGENOM" id="CLU_003100_2_0_12"/>
<dbReference type="GO" id="GO:0006164">
    <property type="term" value="P:purine nucleotide biosynthetic process"/>
    <property type="evidence" value="ECO:0007669"/>
    <property type="project" value="UniProtKB-KW"/>
</dbReference>
<dbReference type="SUPFAM" id="SSF55326">
    <property type="entry name" value="PurM N-terminal domain-like"/>
    <property type="match status" value="2"/>
</dbReference>
<evidence type="ECO:0000313" key="10">
    <source>
        <dbReference type="Proteomes" id="UP000009222"/>
    </source>
</evidence>
<dbReference type="InterPro" id="IPR010141">
    <property type="entry name" value="FGAM_synthase"/>
</dbReference>
<keyword evidence="3" id="KW-0547">Nucleotide-binding</keyword>
<sequence>MVKRVYIEKKEGFDGEARHLQTELADFLGGQFPALAKLKGLRLLRRYDASHLDDKQFEEVTAAVFSEPQCDKVFYGAALPAGKNDRFLGIEYVPGQYDQRADSAEQCAELVTGVKPRIRCADFYIFESAEGGSFSTPLSDAALEAVKKYLINPVDSREALPGLPDSLDDEETIPKDVAVLSGFINSDKKALEGMARDFGLAMSVEDLLFCQDWFAKEGRDPTLAEVRVLDTYWSDHCRHTTFNTILEEINAEDGDLKRALELYEEARREVYGEKAKTRRKSLMDMATLGAKVLKKRGLASDVDESKEINACTLKVKAEFADGSSEPWLLLFKNETHNHPTEIEPSGGAATCLGGAIRDPLSGRAFVHQAMRITGGGDPRAALADTLPGKLPQLKIAREAAAGYSSYGNQIGLATGQVAEFYHPGFLAKRMELGAVIGAAPEAWVRREEPLPGDAVILVGGRTGRDGIGGATGSSKVHTGESVELSGAEVQKGNAVEERKLQRLFRKSEVSRLIKRCNDFGAGGVSVAVGELAAGLDINLDGVPKKYAGLDGTELAISESQERMAVVVASADIETFIALARAENLEAVIVAKVTAGEDREDEARLRMEWRGKTIVDLSRAFLNTNGAPRSARAALKRGTGKGGEKPAEIIPAGMLLDILERELTTLRSGSRRGLQERFDGSIGASSALFPWGGSEQGTPECGMAALLPSLGKQSRTASLMSFGYDPEVMSADPYTGAKGSIKEALAKFCCLGGDFRKARLSFQEYFERPTDPASWGRPAAALLAAFEAQIRLGIPAIGGKDSMSGNYRDNARGINLAVPPTLVAFAAGTAEAEKVRSGTLTGDTGNAVILLNCDIANCNTANIDEFDSFTANMDILSELASKGVLRAAYPVTAGGIAATLALMAFGNMTGVEAYAPVFKLVNSLNYQGSVLAEVDEATASKDEGRWVIAARTISEPVFRIVQESRPGDDSIDEENPESNAAECPLEILRRAYEYPLAQVYPQTSGGATAAEPSDEKAALELPKPKAGRVSHSASLHAPSKILGSPLAVLPVFPGTNCEWDMERAFREAGARVQQVVFRNHSPEDIKESIGDLRAAFGKAQIIAFSGGFSAGDEPDGSGKFIANVIRSPLIADALAEFLERREGLMLGICNGFQALIKTGLVPYGKILPADQSMPTLTFNTIGRHVSRMVRTKVMPSSSPWLSLEDTGSIHVIPISHGEGRVAIRPEEAEALFAQAQVPFCYADAYGNPTMTEPDNPNGSAFAIEGLSSPDGRILGKMGHSERCGEFVHINIPGNKRQRIFEAGVKYFT</sequence>
<evidence type="ECO:0000313" key="9">
    <source>
        <dbReference type="EMBL" id="AEF82993.1"/>
    </source>
</evidence>
<dbReference type="PANTHER" id="PTHR10099">
    <property type="entry name" value="PHOSPHORIBOSYLFORMYLGLYCINAMIDINE SYNTHASE"/>
    <property type="match status" value="1"/>
</dbReference>
<dbReference type="EC" id="6.3.5.3" evidence="9"/>
<dbReference type="RefSeq" id="WP_015712744.1">
    <property type="nucleotide sequence ID" value="NC_015577.1"/>
</dbReference>
<evidence type="ECO:0000259" key="8">
    <source>
        <dbReference type="Pfam" id="PF18072"/>
    </source>
</evidence>
<dbReference type="InterPro" id="IPR036676">
    <property type="entry name" value="PurM-like_C_sf"/>
</dbReference>
<dbReference type="GO" id="GO:0005737">
    <property type="term" value="C:cytoplasm"/>
    <property type="evidence" value="ECO:0007669"/>
    <property type="project" value="TreeGrafter"/>
</dbReference>
<dbReference type="PANTHER" id="PTHR10099:SF1">
    <property type="entry name" value="PHOSPHORIBOSYLFORMYLGLYCINAMIDINE SYNTHASE"/>
    <property type="match status" value="1"/>
</dbReference>
<dbReference type="STRING" id="545695.TREAZ_2790"/>
<keyword evidence="2" id="KW-0479">Metal-binding</keyword>
<dbReference type="CDD" id="cd02203">
    <property type="entry name" value="PurL_repeat1"/>
    <property type="match status" value="1"/>
</dbReference>
<evidence type="ECO:0000259" key="7">
    <source>
        <dbReference type="Pfam" id="PF02769"/>
    </source>
</evidence>
<evidence type="ECO:0000256" key="3">
    <source>
        <dbReference type="ARBA" id="ARBA00022741"/>
    </source>
</evidence>
<dbReference type="GO" id="GO:0046872">
    <property type="term" value="F:metal ion binding"/>
    <property type="evidence" value="ECO:0007669"/>
    <property type="project" value="UniProtKB-KW"/>
</dbReference>
<dbReference type="InterPro" id="IPR029062">
    <property type="entry name" value="Class_I_gatase-like"/>
</dbReference>
<keyword evidence="1 9" id="KW-0436">Ligase</keyword>
<dbReference type="SUPFAM" id="SSF52317">
    <property type="entry name" value="Class I glutamine amidotransferase-like"/>
    <property type="match status" value="1"/>
</dbReference>
<dbReference type="OrthoDB" id="9804441at2"/>
<proteinExistence type="predicted"/>
<dbReference type="PROSITE" id="PS51273">
    <property type="entry name" value="GATASE_TYPE_1"/>
    <property type="match status" value="1"/>
</dbReference>
<gene>
    <name evidence="9" type="ordered locus">TREAZ_2790</name>
</gene>
<accession>F5YD23</accession>
<dbReference type="EMBL" id="CP001841">
    <property type="protein sequence ID" value="AEF82993.1"/>
    <property type="molecule type" value="Genomic_DNA"/>
</dbReference>
<feature type="domain" description="Phosphoribosylformylglycinamidine synthase linker" evidence="8">
    <location>
        <begin position="195"/>
        <end position="239"/>
    </location>
</feature>
<protein>
    <submittedName>
        <fullName evidence="9">Phosphoribosylformylglycinamidine synthase</fullName>
        <ecNumber evidence="9">6.3.5.3</ecNumber>
    </submittedName>
</protein>
<dbReference type="GO" id="GO:0004642">
    <property type="term" value="F:phosphoribosylformylglycinamidine synthase activity"/>
    <property type="evidence" value="ECO:0007669"/>
    <property type="project" value="UniProtKB-EC"/>
</dbReference>
<dbReference type="GO" id="GO:0005524">
    <property type="term" value="F:ATP binding"/>
    <property type="evidence" value="ECO:0007669"/>
    <property type="project" value="UniProtKB-KW"/>
</dbReference>
<name>F5YD23_LEAAZ</name>
<reference evidence="9 10" key="2">
    <citation type="journal article" date="2011" name="ISME J.">
        <title>RNA-seq reveals cooperative metabolic interactions between two termite-gut spirochete species in co-culture.</title>
        <authorList>
            <person name="Rosenthal A.Z."/>
            <person name="Matson E.G."/>
            <person name="Eldar A."/>
            <person name="Leadbetter J.R."/>
        </authorList>
    </citation>
    <scope>NUCLEOTIDE SEQUENCE [LARGE SCALE GENOMIC DNA]</scope>
    <source>
        <strain evidence="10">ATCC BAA-888 / DSM 13862 / ZAS-9</strain>
    </source>
</reference>
<dbReference type="SMART" id="SM01211">
    <property type="entry name" value="GATase_5"/>
    <property type="match status" value="1"/>
</dbReference>
<dbReference type="eggNOG" id="COG0047">
    <property type="taxonomic scope" value="Bacteria"/>
</dbReference>
<dbReference type="InterPro" id="IPR010918">
    <property type="entry name" value="PurM-like_C_dom"/>
</dbReference>
<dbReference type="InterPro" id="IPR036921">
    <property type="entry name" value="PurM-like_N_sf"/>
</dbReference>
<evidence type="ECO:0000256" key="6">
    <source>
        <dbReference type="ARBA" id="ARBA00022842"/>
    </source>
</evidence>
<dbReference type="FunFam" id="3.30.1330.10:FF:000013">
    <property type="entry name" value="Phosphoribosylformylglycinamidine synthase"/>
    <property type="match status" value="1"/>
</dbReference>
<keyword evidence="10" id="KW-1185">Reference proteome</keyword>
<dbReference type="Proteomes" id="UP000009222">
    <property type="component" value="Chromosome"/>
</dbReference>
<evidence type="ECO:0000256" key="4">
    <source>
        <dbReference type="ARBA" id="ARBA00022755"/>
    </source>
</evidence>
<dbReference type="eggNOG" id="COG0046">
    <property type="taxonomic scope" value="Bacteria"/>
</dbReference>